<dbReference type="SUPFAM" id="SSF51430">
    <property type="entry name" value="NAD(P)-linked oxidoreductase"/>
    <property type="match status" value="1"/>
</dbReference>
<evidence type="ECO:0000313" key="3">
    <source>
        <dbReference type="EMBL" id="GAA2775097.1"/>
    </source>
</evidence>
<name>A0ABN3V1S2_9PSEU</name>
<evidence type="ECO:0000259" key="2">
    <source>
        <dbReference type="Pfam" id="PF00248"/>
    </source>
</evidence>
<proteinExistence type="predicted"/>
<keyword evidence="4" id="KW-1185">Reference proteome</keyword>
<protein>
    <submittedName>
        <fullName evidence="3">Aldo/keto reductase</fullName>
    </submittedName>
</protein>
<keyword evidence="1" id="KW-0560">Oxidoreductase</keyword>
<dbReference type="PANTHER" id="PTHR43625">
    <property type="entry name" value="AFLATOXIN B1 ALDEHYDE REDUCTASE"/>
    <property type="match status" value="1"/>
</dbReference>
<comment type="caution">
    <text evidence="3">The sequence shown here is derived from an EMBL/GenBank/DDBJ whole genome shotgun (WGS) entry which is preliminary data.</text>
</comment>
<organism evidence="3 4">
    <name type="scientific">Saccharopolyspora taberi</name>
    <dbReference type="NCBI Taxonomy" id="60895"/>
    <lineage>
        <taxon>Bacteria</taxon>
        <taxon>Bacillati</taxon>
        <taxon>Actinomycetota</taxon>
        <taxon>Actinomycetes</taxon>
        <taxon>Pseudonocardiales</taxon>
        <taxon>Pseudonocardiaceae</taxon>
        <taxon>Saccharopolyspora</taxon>
    </lineage>
</organism>
<evidence type="ECO:0000256" key="1">
    <source>
        <dbReference type="ARBA" id="ARBA00023002"/>
    </source>
</evidence>
<dbReference type="Pfam" id="PF00248">
    <property type="entry name" value="Aldo_ket_red"/>
    <property type="match status" value="1"/>
</dbReference>
<reference evidence="3 4" key="1">
    <citation type="journal article" date="2019" name="Int. J. Syst. Evol. Microbiol.">
        <title>The Global Catalogue of Microorganisms (GCM) 10K type strain sequencing project: providing services to taxonomists for standard genome sequencing and annotation.</title>
        <authorList>
            <consortium name="The Broad Institute Genomics Platform"/>
            <consortium name="The Broad Institute Genome Sequencing Center for Infectious Disease"/>
            <person name="Wu L."/>
            <person name="Ma J."/>
        </authorList>
    </citation>
    <scope>NUCLEOTIDE SEQUENCE [LARGE SCALE GENOMIC DNA]</scope>
    <source>
        <strain evidence="3 4">JCM 9383</strain>
    </source>
</reference>
<dbReference type="InterPro" id="IPR023210">
    <property type="entry name" value="NADP_OxRdtase_dom"/>
</dbReference>
<dbReference type="InterPro" id="IPR050791">
    <property type="entry name" value="Aldo-Keto_reductase"/>
</dbReference>
<dbReference type="InterPro" id="IPR036812">
    <property type="entry name" value="NAD(P)_OxRdtase_dom_sf"/>
</dbReference>
<dbReference type="EMBL" id="BAAAUX010000002">
    <property type="protein sequence ID" value="GAA2775097.1"/>
    <property type="molecule type" value="Genomic_DNA"/>
</dbReference>
<gene>
    <name evidence="3" type="ORF">GCM10010470_03950</name>
</gene>
<accession>A0ABN3V1S2</accession>
<evidence type="ECO:0000313" key="4">
    <source>
        <dbReference type="Proteomes" id="UP001500979"/>
    </source>
</evidence>
<sequence length="331" mass="35832">MTESTGSSLPRRLLGRGGPEVSALGYGAMGLSGVYGEADDAESLRVLHQLLDLGVNLIDTADVYGDGHNERLISGLLRERRDEVVLATKFGASADRGLGTPDNVRKSVDASLSRLGTDHVDLYYLHRLDPATPIEETVGAMAELVREGKVGHLGLSEISARTLRRAHAVHPIAAVQQEYSLFHREPEQELLPALRELGVALVAYSPLGRGVLTGSIRDLSDVENLAVRQQRYPRFAEESLRHNIELTAPLRERAEALGRTPAQLALGWLLAQGDDVVPIPGSRRISNVEANISAATTPLDESLVAEISRLFPVNAAAGEQYHPDGMARLDR</sequence>
<feature type="domain" description="NADP-dependent oxidoreductase" evidence="2">
    <location>
        <begin position="24"/>
        <end position="309"/>
    </location>
</feature>
<dbReference type="RefSeq" id="WP_344677570.1">
    <property type="nucleotide sequence ID" value="NZ_BAAAUX010000002.1"/>
</dbReference>
<dbReference type="Proteomes" id="UP001500979">
    <property type="component" value="Unassembled WGS sequence"/>
</dbReference>
<dbReference type="PANTHER" id="PTHR43625:SF40">
    <property type="entry name" value="ALDO-KETO REDUCTASE YAKC [NADP(+)]"/>
    <property type="match status" value="1"/>
</dbReference>
<dbReference type="CDD" id="cd19076">
    <property type="entry name" value="AKR_AKR13A_13D"/>
    <property type="match status" value="1"/>
</dbReference>
<dbReference type="Gene3D" id="3.20.20.100">
    <property type="entry name" value="NADP-dependent oxidoreductase domain"/>
    <property type="match status" value="1"/>
</dbReference>